<dbReference type="OrthoDB" id="4682787at2759"/>
<name>A0A6A6T184_9PLEO</name>
<accession>A0A6A6T184</accession>
<feature type="region of interest" description="Disordered" evidence="6">
    <location>
        <begin position="1"/>
        <end position="20"/>
    </location>
</feature>
<proteinExistence type="inferred from homology"/>
<dbReference type="Proteomes" id="UP000799324">
    <property type="component" value="Unassembled WGS sequence"/>
</dbReference>
<comment type="subcellular location">
    <subcellularLocation>
        <location evidence="1">Membrane</location>
        <topology evidence="1">Multi-pass membrane protein</topology>
    </subcellularLocation>
</comment>
<keyword evidence="4 7" id="KW-0472">Membrane</keyword>
<reference evidence="9" key="1">
    <citation type="journal article" date="2020" name="Stud. Mycol.">
        <title>101 Dothideomycetes genomes: a test case for predicting lifestyles and emergence of pathogens.</title>
        <authorList>
            <person name="Haridas S."/>
            <person name="Albert R."/>
            <person name="Binder M."/>
            <person name="Bloem J."/>
            <person name="Labutti K."/>
            <person name="Salamov A."/>
            <person name="Andreopoulos B."/>
            <person name="Baker S."/>
            <person name="Barry K."/>
            <person name="Bills G."/>
            <person name="Bluhm B."/>
            <person name="Cannon C."/>
            <person name="Castanera R."/>
            <person name="Culley D."/>
            <person name="Daum C."/>
            <person name="Ezra D."/>
            <person name="Gonzalez J."/>
            <person name="Henrissat B."/>
            <person name="Kuo A."/>
            <person name="Liang C."/>
            <person name="Lipzen A."/>
            <person name="Lutzoni F."/>
            <person name="Magnuson J."/>
            <person name="Mondo S."/>
            <person name="Nolan M."/>
            <person name="Ohm R."/>
            <person name="Pangilinan J."/>
            <person name="Park H.-J."/>
            <person name="Ramirez L."/>
            <person name="Alfaro M."/>
            <person name="Sun H."/>
            <person name="Tritt A."/>
            <person name="Yoshinaga Y."/>
            <person name="Zwiers L.-H."/>
            <person name="Turgeon B."/>
            <person name="Goodwin S."/>
            <person name="Spatafora J."/>
            <person name="Crous P."/>
            <person name="Grigoriev I."/>
        </authorList>
    </citation>
    <scope>NUCLEOTIDE SEQUENCE</scope>
    <source>
        <strain evidence="9">CBS 122681</strain>
    </source>
</reference>
<dbReference type="Pfam" id="PF20684">
    <property type="entry name" value="Fung_rhodopsin"/>
    <property type="match status" value="1"/>
</dbReference>
<evidence type="ECO:0000313" key="9">
    <source>
        <dbReference type="EMBL" id="KAF2653636.1"/>
    </source>
</evidence>
<dbReference type="GO" id="GO:0016020">
    <property type="term" value="C:membrane"/>
    <property type="evidence" value="ECO:0007669"/>
    <property type="project" value="UniProtKB-SubCell"/>
</dbReference>
<evidence type="ECO:0000256" key="7">
    <source>
        <dbReference type="SAM" id="Phobius"/>
    </source>
</evidence>
<evidence type="ECO:0000256" key="4">
    <source>
        <dbReference type="ARBA" id="ARBA00023136"/>
    </source>
</evidence>
<organism evidence="9 10">
    <name type="scientific">Lophiostoma macrostomum CBS 122681</name>
    <dbReference type="NCBI Taxonomy" id="1314788"/>
    <lineage>
        <taxon>Eukaryota</taxon>
        <taxon>Fungi</taxon>
        <taxon>Dikarya</taxon>
        <taxon>Ascomycota</taxon>
        <taxon>Pezizomycotina</taxon>
        <taxon>Dothideomycetes</taxon>
        <taxon>Pleosporomycetidae</taxon>
        <taxon>Pleosporales</taxon>
        <taxon>Lophiostomataceae</taxon>
        <taxon>Lophiostoma</taxon>
    </lineage>
</organism>
<comment type="similarity">
    <text evidence="5">Belongs to the SAT4 family.</text>
</comment>
<feature type="transmembrane region" description="Helical" evidence="7">
    <location>
        <begin position="32"/>
        <end position="53"/>
    </location>
</feature>
<gene>
    <name evidence="9" type="ORF">K491DRAFT_680306</name>
</gene>
<evidence type="ECO:0000256" key="6">
    <source>
        <dbReference type="SAM" id="MobiDB-lite"/>
    </source>
</evidence>
<dbReference type="PANTHER" id="PTHR33048">
    <property type="entry name" value="PTH11-LIKE INTEGRAL MEMBRANE PROTEIN (AFU_ORTHOLOGUE AFUA_5G11245)"/>
    <property type="match status" value="1"/>
</dbReference>
<feature type="transmembrane region" description="Helical" evidence="7">
    <location>
        <begin position="230"/>
        <end position="250"/>
    </location>
</feature>
<evidence type="ECO:0000256" key="3">
    <source>
        <dbReference type="ARBA" id="ARBA00022989"/>
    </source>
</evidence>
<keyword evidence="3 7" id="KW-1133">Transmembrane helix</keyword>
<evidence type="ECO:0000256" key="2">
    <source>
        <dbReference type="ARBA" id="ARBA00022692"/>
    </source>
</evidence>
<dbReference type="PANTHER" id="PTHR33048:SF146">
    <property type="entry name" value="INTEGRAL MEMBRANE PROTEIN"/>
    <property type="match status" value="1"/>
</dbReference>
<keyword evidence="10" id="KW-1185">Reference proteome</keyword>
<sequence length="410" mass="46140">MTDAKSLLKGPAGPPPPGTNLVLSNGEAPTTLWTIAVSLSLATSGTCIILHYYSRLFITRKFNLADCFLLLGFLLFLALVVLGRVALNYGATLHMWDIELKTFFSLLYWFNTFQLVYDPCIFFVKAAILLGYVKIFAPSRPFNKFMYYEAWGSMVFNFCFYFASFMATIFRCVPREKIWNKLLPGGHCVSNEWYIPSSGMINTVSDFLTLVLPAKALWNLQIPTKQKFRVLALFGTGILASAASIGRIYFGFRAFVNYAPKAQDISYHLAFEALCVYAEISLGITVACMLSLPRLIRRTGKELVSHVSNARLAVSRRWGKISAEPSSDPVKRTPAYESQERFIECDSSDFHVELSRIHVRVDIEQTVDDTNHTGDDVQSSAWANKDAWERCEHWPSTAKLTAVQSAPCHH</sequence>
<feature type="transmembrane region" description="Helical" evidence="7">
    <location>
        <begin position="65"/>
        <end position="87"/>
    </location>
</feature>
<evidence type="ECO:0000256" key="1">
    <source>
        <dbReference type="ARBA" id="ARBA00004141"/>
    </source>
</evidence>
<dbReference type="InterPro" id="IPR052337">
    <property type="entry name" value="SAT4-like"/>
</dbReference>
<dbReference type="EMBL" id="MU004377">
    <property type="protein sequence ID" value="KAF2653636.1"/>
    <property type="molecule type" value="Genomic_DNA"/>
</dbReference>
<feature type="transmembrane region" description="Helical" evidence="7">
    <location>
        <begin position="270"/>
        <end position="292"/>
    </location>
</feature>
<dbReference type="AlphaFoldDB" id="A0A6A6T184"/>
<evidence type="ECO:0000256" key="5">
    <source>
        <dbReference type="ARBA" id="ARBA00038359"/>
    </source>
</evidence>
<evidence type="ECO:0000313" key="10">
    <source>
        <dbReference type="Proteomes" id="UP000799324"/>
    </source>
</evidence>
<dbReference type="InterPro" id="IPR049326">
    <property type="entry name" value="Rhodopsin_dom_fungi"/>
</dbReference>
<keyword evidence="2 7" id="KW-0812">Transmembrane</keyword>
<protein>
    <recommendedName>
        <fullName evidence="8">Rhodopsin domain-containing protein</fullName>
    </recommendedName>
</protein>
<feature type="domain" description="Rhodopsin" evidence="8">
    <location>
        <begin position="52"/>
        <end position="298"/>
    </location>
</feature>
<evidence type="ECO:0000259" key="8">
    <source>
        <dbReference type="Pfam" id="PF20684"/>
    </source>
</evidence>
<feature type="transmembrane region" description="Helical" evidence="7">
    <location>
        <begin position="154"/>
        <end position="173"/>
    </location>
</feature>